<accession>A0A6G1H5X0</accession>
<organism evidence="2 3">
    <name type="scientific">Aulographum hederae CBS 113979</name>
    <dbReference type="NCBI Taxonomy" id="1176131"/>
    <lineage>
        <taxon>Eukaryota</taxon>
        <taxon>Fungi</taxon>
        <taxon>Dikarya</taxon>
        <taxon>Ascomycota</taxon>
        <taxon>Pezizomycotina</taxon>
        <taxon>Dothideomycetes</taxon>
        <taxon>Pleosporomycetidae</taxon>
        <taxon>Aulographales</taxon>
        <taxon>Aulographaceae</taxon>
    </lineage>
</organism>
<dbReference type="Proteomes" id="UP000800041">
    <property type="component" value="Unassembled WGS sequence"/>
</dbReference>
<sequence>MYAALSHCWGGIALTVITTLGTLPRRKQRIEYSELPLLFRDAIQITSKLGLRYIWIDCLCIIQDSHDDWEAEAARMCGIYEGAHLTLAAGSSSSSKEPILQARTVSHIPLRLPGYAEEIIARKSTEDLKPEWNGGPLSTRGWTWQEYMLSRRVVMFTEKEVKWHCKTLTQCECSPQAAGPDLHSNLYETHRDAYYTWHTYLEAFSRRKLTFTSDKLYAIAGAASKIHTAVGSDYLAGLWKNNLIVDLLWHRDRSIGIPIAKLHSNNPDFNPPSWSWASIDAALEC</sequence>
<dbReference type="OrthoDB" id="3486565at2759"/>
<gene>
    <name evidence="2" type="ORF">K402DRAFT_411531</name>
</gene>
<feature type="domain" description="Heterokaryon incompatibility" evidence="1">
    <location>
        <begin position="2"/>
        <end position="146"/>
    </location>
</feature>
<dbReference type="EMBL" id="ML977148">
    <property type="protein sequence ID" value="KAF1988623.1"/>
    <property type="molecule type" value="Genomic_DNA"/>
</dbReference>
<dbReference type="AlphaFoldDB" id="A0A6G1H5X0"/>
<dbReference type="InterPro" id="IPR010730">
    <property type="entry name" value="HET"/>
</dbReference>
<name>A0A6G1H5X0_9PEZI</name>
<proteinExistence type="predicted"/>
<dbReference type="PANTHER" id="PTHR33112:SF16">
    <property type="entry name" value="HETEROKARYON INCOMPATIBILITY DOMAIN-CONTAINING PROTEIN"/>
    <property type="match status" value="1"/>
</dbReference>
<dbReference type="Pfam" id="PF06985">
    <property type="entry name" value="HET"/>
    <property type="match status" value="1"/>
</dbReference>
<dbReference type="PANTHER" id="PTHR33112">
    <property type="entry name" value="DOMAIN PROTEIN, PUTATIVE-RELATED"/>
    <property type="match status" value="1"/>
</dbReference>
<evidence type="ECO:0000313" key="3">
    <source>
        <dbReference type="Proteomes" id="UP000800041"/>
    </source>
</evidence>
<protein>
    <submittedName>
        <fullName evidence="2">HET-domain-containing protein</fullName>
    </submittedName>
</protein>
<evidence type="ECO:0000259" key="1">
    <source>
        <dbReference type="Pfam" id="PF06985"/>
    </source>
</evidence>
<evidence type="ECO:0000313" key="2">
    <source>
        <dbReference type="EMBL" id="KAF1988623.1"/>
    </source>
</evidence>
<keyword evidence="3" id="KW-1185">Reference proteome</keyword>
<reference evidence="2" key="1">
    <citation type="journal article" date="2020" name="Stud. Mycol.">
        <title>101 Dothideomycetes genomes: a test case for predicting lifestyles and emergence of pathogens.</title>
        <authorList>
            <person name="Haridas S."/>
            <person name="Albert R."/>
            <person name="Binder M."/>
            <person name="Bloem J."/>
            <person name="Labutti K."/>
            <person name="Salamov A."/>
            <person name="Andreopoulos B."/>
            <person name="Baker S."/>
            <person name="Barry K."/>
            <person name="Bills G."/>
            <person name="Bluhm B."/>
            <person name="Cannon C."/>
            <person name="Castanera R."/>
            <person name="Culley D."/>
            <person name="Daum C."/>
            <person name="Ezra D."/>
            <person name="Gonzalez J."/>
            <person name="Henrissat B."/>
            <person name="Kuo A."/>
            <person name="Liang C."/>
            <person name="Lipzen A."/>
            <person name="Lutzoni F."/>
            <person name="Magnuson J."/>
            <person name="Mondo S."/>
            <person name="Nolan M."/>
            <person name="Ohm R."/>
            <person name="Pangilinan J."/>
            <person name="Park H.-J."/>
            <person name="Ramirez L."/>
            <person name="Alfaro M."/>
            <person name="Sun H."/>
            <person name="Tritt A."/>
            <person name="Yoshinaga Y."/>
            <person name="Zwiers L.-H."/>
            <person name="Turgeon B."/>
            <person name="Goodwin S."/>
            <person name="Spatafora J."/>
            <person name="Crous P."/>
            <person name="Grigoriev I."/>
        </authorList>
    </citation>
    <scope>NUCLEOTIDE SEQUENCE</scope>
    <source>
        <strain evidence="2">CBS 113979</strain>
    </source>
</reference>